<dbReference type="AlphaFoldDB" id="A0A8S1HVN1"/>
<dbReference type="EC" id="2.7.1.48" evidence="3"/>
<dbReference type="OrthoDB" id="10257085at2759"/>
<sequence length="331" mass="37794">MESHVFVDTDADLRLARRLNRDINERARELDGVLEQYFKFVKPAFDLYIAPGMKDADIIVPRGGDNDVAINLIVKKVMAQLLERGYDRNQNHVRERPEPIERLTFPDCLPDNLIIIRDTPQVKGLHTYIRSRDTNRDEFIFYSERLSRILFEEAMNHMPYQAVDIELVNGCKSTGIRKAASICGVAIMRAGETMENSLRNIVKDCKMGKILIQTNETTLDPELHYLRLPVDIHDYKVILMDATVATGNAAMMAIRILLDHDVTEENIYLCSLVMSEQGAHSLAYAFPKVKLITTAMDELSHDFFLKPGMGNFGDRYYGTCTDLTFEEPLEV</sequence>
<evidence type="ECO:0000256" key="5">
    <source>
        <dbReference type="ARBA" id="ARBA00022741"/>
    </source>
</evidence>
<dbReference type="SUPFAM" id="SSF52540">
    <property type="entry name" value="P-loop containing nucleoside triphosphate hydrolases"/>
    <property type="match status" value="1"/>
</dbReference>
<dbReference type="GO" id="GO:0004849">
    <property type="term" value="F:uridine kinase activity"/>
    <property type="evidence" value="ECO:0007669"/>
    <property type="project" value="UniProtKB-EC"/>
</dbReference>
<evidence type="ECO:0000256" key="3">
    <source>
        <dbReference type="ARBA" id="ARBA00012137"/>
    </source>
</evidence>
<dbReference type="SUPFAM" id="SSF53271">
    <property type="entry name" value="PRTase-like"/>
    <property type="match status" value="1"/>
</dbReference>
<dbReference type="EMBL" id="CAJGYM010000130">
    <property type="protein sequence ID" value="CAD6198581.1"/>
    <property type="molecule type" value="Genomic_DNA"/>
</dbReference>
<gene>
    <name evidence="10" type="ORF">CAUJ_LOCUS14487</name>
</gene>
<evidence type="ECO:0000313" key="10">
    <source>
        <dbReference type="EMBL" id="CAD6198581.1"/>
    </source>
</evidence>
<dbReference type="Gene3D" id="3.40.50.2020">
    <property type="match status" value="1"/>
</dbReference>
<evidence type="ECO:0000256" key="6">
    <source>
        <dbReference type="ARBA" id="ARBA00022777"/>
    </source>
</evidence>
<evidence type="ECO:0000256" key="7">
    <source>
        <dbReference type="ARBA" id="ARBA00022840"/>
    </source>
</evidence>
<reference evidence="10" key="1">
    <citation type="submission" date="2020-10" db="EMBL/GenBank/DDBJ databases">
        <authorList>
            <person name="Kikuchi T."/>
        </authorList>
    </citation>
    <scope>NUCLEOTIDE SEQUENCE</scope>
    <source>
        <strain evidence="10">NKZ352</strain>
    </source>
</reference>
<dbReference type="GO" id="GO:0005524">
    <property type="term" value="F:ATP binding"/>
    <property type="evidence" value="ECO:0007669"/>
    <property type="project" value="UniProtKB-KW"/>
</dbReference>
<comment type="caution">
    <text evidence="10">The sequence shown here is derived from an EMBL/GenBank/DDBJ whole genome shotgun (WGS) entry which is preliminary data.</text>
</comment>
<dbReference type="InterPro" id="IPR000836">
    <property type="entry name" value="PRTase_dom"/>
</dbReference>
<dbReference type="FunFam" id="3.40.50.2020:FF:000010">
    <property type="entry name" value="Uridine-cytidine kinase"/>
    <property type="match status" value="1"/>
</dbReference>
<evidence type="ECO:0000256" key="4">
    <source>
        <dbReference type="ARBA" id="ARBA00022679"/>
    </source>
</evidence>
<evidence type="ECO:0000259" key="8">
    <source>
        <dbReference type="Pfam" id="PF00485"/>
    </source>
</evidence>
<organism evidence="10 11">
    <name type="scientific">Caenorhabditis auriculariae</name>
    <dbReference type="NCBI Taxonomy" id="2777116"/>
    <lineage>
        <taxon>Eukaryota</taxon>
        <taxon>Metazoa</taxon>
        <taxon>Ecdysozoa</taxon>
        <taxon>Nematoda</taxon>
        <taxon>Chromadorea</taxon>
        <taxon>Rhabditida</taxon>
        <taxon>Rhabditina</taxon>
        <taxon>Rhabditomorpha</taxon>
        <taxon>Rhabditoidea</taxon>
        <taxon>Rhabditidae</taxon>
        <taxon>Peloderinae</taxon>
        <taxon>Caenorhabditis</taxon>
    </lineage>
</organism>
<dbReference type="InterPro" id="IPR027417">
    <property type="entry name" value="P-loop_NTPase"/>
</dbReference>
<evidence type="ECO:0000259" key="9">
    <source>
        <dbReference type="Pfam" id="PF14681"/>
    </source>
</evidence>
<dbReference type="InterPro" id="IPR006083">
    <property type="entry name" value="PRK/URK"/>
</dbReference>
<keyword evidence="5" id="KW-0547">Nucleotide-binding</keyword>
<dbReference type="Pfam" id="PF14681">
    <property type="entry name" value="UPRTase"/>
    <property type="match status" value="1"/>
</dbReference>
<proteinExistence type="inferred from homology"/>
<keyword evidence="7" id="KW-0067">ATP-binding</keyword>
<keyword evidence="4" id="KW-0808">Transferase</keyword>
<comment type="pathway">
    <text evidence="1">Pyrimidine metabolism; UMP biosynthesis via salvage pathway; UMP from uridine: step 1/1.</text>
</comment>
<dbReference type="PRINTS" id="PR00988">
    <property type="entry name" value="URIDINKINASE"/>
</dbReference>
<dbReference type="InterPro" id="IPR029057">
    <property type="entry name" value="PRTase-like"/>
</dbReference>
<name>A0A8S1HVN1_9PELO</name>
<feature type="domain" description="Phosphoribulokinase/uridine kinase" evidence="8">
    <location>
        <begin position="4"/>
        <end position="69"/>
    </location>
</feature>
<keyword evidence="11" id="KW-1185">Reference proteome</keyword>
<dbReference type="PANTHER" id="PTHR10285">
    <property type="entry name" value="URIDINE KINASE"/>
    <property type="match status" value="1"/>
</dbReference>
<evidence type="ECO:0000313" key="11">
    <source>
        <dbReference type="Proteomes" id="UP000835052"/>
    </source>
</evidence>
<dbReference type="Pfam" id="PF00485">
    <property type="entry name" value="PRK"/>
    <property type="match status" value="1"/>
</dbReference>
<accession>A0A8S1HVN1</accession>
<evidence type="ECO:0000256" key="1">
    <source>
        <dbReference type="ARBA" id="ARBA00004690"/>
    </source>
</evidence>
<comment type="similarity">
    <text evidence="2">Belongs to the uridine kinase family.</text>
</comment>
<dbReference type="Gene3D" id="3.40.50.300">
    <property type="entry name" value="P-loop containing nucleotide triphosphate hydrolases"/>
    <property type="match status" value="1"/>
</dbReference>
<evidence type="ECO:0000256" key="2">
    <source>
        <dbReference type="ARBA" id="ARBA00005408"/>
    </source>
</evidence>
<dbReference type="CDD" id="cd06223">
    <property type="entry name" value="PRTases_typeI"/>
    <property type="match status" value="1"/>
</dbReference>
<dbReference type="Proteomes" id="UP000835052">
    <property type="component" value="Unassembled WGS sequence"/>
</dbReference>
<feature type="domain" description="Phosphoribosyltransferase" evidence="9">
    <location>
        <begin position="118"/>
        <end position="319"/>
    </location>
</feature>
<dbReference type="GO" id="GO:0008655">
    <property type="term" value="P:pyrimidine-containing compound salvage"/>
    <property type="evidence" value="ECO:0007669"/>
    <property type="project" value="UniProtKB-ARBA"/>
</dbReference>
<protein>
    <recommendedName>
        <fullName evidence="3">uridine/cytidine kinase</fullName>
        <ecNumber evidence="3">2.7.1.48</ecNumber>
    </recommendedName>
</protein>
<keyword evidence="6" id="KW-0418">Kinase</keyword>